<dbReference type="GO" id="GO:0005737">
    <property type="term" value="C:cytoplasm"/>
    <property type="evidence" value="ECO:0007669"/>
    <property type="project" value="InterPro"/>
</dbReference>
<dbReference type="CDD" id="cd07962">
    <property type="entry name" value="Anticodon_Ia_Val"/>
    <property type="match status" value="1"/>
</dbReference>
<evidence type="ECO:0000256" key="17">
    <source>
        <dbReference type="ARBA" id="ARBA00023054"/>
    </source>
</evidence>
<evidence type="ECO:0000256" key="3">
    <source>
        <dbReference type="ARBA" id="ARBA00005641"/>
    </source>
</evidence>
<dbReference type="InterPro" id="IPR004045">
    <property type="entry name" value="Glutathione_S-Trfase_N"/>
</dbReference>
<feature type="region of interest" description="Disordered" evidence="28">
    <location>
        <begin position="2261"/>
        <end position="2284"/>
    </location>
</feature>
<feature type="compositionally biased region" description="Basic and acidic residues" evidence="28">
    <location>
        <begin position="2383"/>
        <end position="2392"/>
    </location>
</feature>
<dbReference type="Gene3D" id="1.20.1050.10">
    <property type="match status" value="1"/>
</dbReference>
<keyword evidence="14" id="KW-0648">Protein biosynthesis</keyword>
<feature type="coiled-coil region" evidence="27">
    <location>
        <begin position="1728"/>
        <end position="1755"/>
    </location>
</feature>
<dbReference type="Pfam" id="PF13409">
    <property type="entry name" value="GST_N_2"/>
    <property type="match status" value="1"/>
</dbReference>
<proteinExistence type="inferred from homology"/>
<dbReference type="EC" id="2.5.1.18" evidence="5"/>
<dbReference type="GO" id="GO:0045174">
    <property type="term" value="F:glutathione dehydrogenase (ascorbate) activity"/>
    <property type="evidence" value="ECO:0007669"/>
    <property type="project" value="UniProtKB-EC"/>
</dbReference>
<dbReference type="Pfam" id="PF00133">
    <property type="entry name" value="tRNA-synt_1"/>
    <property type="match status" value="1"/>
</dbReference>
<evidence type="ECO:0000256" key="4">
    <source>
        <dbReference type="ARBA" id="ARBA00012436"/>
    </source>
</evidence>
<evidence type="ECO:0000256" key="20">
    <source>
        <dbReference type="ARBA" id="ARBA00023206"/>
    </source>
</evidence>
<feature type="compositionally biased region" description="Basic and acidic residues" evidence="28">
    <location>
        <begin position="2023"/>
        <end position="2038"/>
    </location>
</feature>
<evidence type="ECO:0000259" key="31">
    <source>
        <dbReference type="PROSITE" id="PS50404"/>
    </source>
</evidence>
<dbReference type="GO" id="GO:0005524">
    <property type="term" value="F:ATP binding"/>
    <property type="evidence" value="ECO:0007669"/>
    <property type="project" value="UniProtKB-KW"/>
</dbReference>
<evidence type="ECO:0000256" key="28">
    <source>
        <dbReference type="SAM" id="MobiDB-lite"/>
    </source>
</evidence>
<dbReference type="Gene3D" id="3.40.50.620">
    <property type="entry name" value="HUPs"/>
    <property type="match status" value="2"/>
</dbReference>
<evidence type="ECO:0000256" key="26">
    <source>
        <dbReference type="ARBA" id="ARBA00049544"/>
    </source>
</evidence>
<dbReference type="PANTHER" id="PTHR11946">
    <property type="entry name" value="VALYL-TRNA SYNTHETASES"/>
    <property type="match status" value="1"/>
</dbReference>
<evidence type="ECO:0000256" key="21">
    <source>
        <dbReference type="ARBA" id="ARBA00023295"/>
    </source>
</evidence>
<comment type="similarity">
    <text evidence="22">Belongs to the GST superfamily. DHAR family.</text>
</comment>
<dbReference type="GO" id="GO:0004832">
    <property type="term" value="F:valine-tRNA ligase activity"/>
    <property type="evidence" value="ECO:0007669"/>
    <property type="project" value="UniProtKB-EC"/>
</dbReference>
<dbReference type="Gene3D" id="1.10.730.10">
    <property type="entry name" value="Isoleucyl-tRNA Synthetase, Domain 1"/>
    <property type="match status" value="1"/>
</dbReference>
<evidence type="ECO:0000256" key="16">
    <source>
        <dbReference type="ARBA" id="ARBA00023002"/>
    </source>
</evidence>
<dbReference type="FunFam" id="1.10.730.10:FF:000014">
    <property type="entry name" value="Valine--tRNA ligase"/>
    <property type="match status" value="1"/>
</dbReference>
<feature type="coiled-coil region" evidence="27">
    <location>
        <begin position="2144"/>
        <end position="2249"/>
    </location>
</feature>
<dbReference type="InterPro" id="IPR009008">
    <property type="entry name" value="Val/Leu/Ile-tRNA-synth_edit"/>
</dbReference>
<evidence type="ECO:0000256" key="1">
    <source>
        <dbReference type="ARBA" id="ARBA00004370"/>
    </source>
</evidence>
<evidence type="ECO:0000256" key="18">
    <source>
        <dbReference type="ARBA" id="ARBA00023136"/>
    </source>
</evidence>
<dbReference type="Pfam" id="PF04576">
    <property type="entry name" value="Zein-binding"/>
    <property type="match status" value="1"/>
</dbReference>
<dbReference type="SUPFAM" id="SSF52833">
    <property type="entry name" value="Thioredoxin-like"/>
    <property type="match status" value="1"/>
</dbReference>
<keyword evidence="15 29" id="KW-1133">Transmembrane helix</keyword>
<keyword evidence="21" id="KW-0326">Glycosidase</keyword>
<evidence type="ECO:0000256" key="10">
    <source>
        <dbReference type="ARBA" id="ARBA00022692"/>
    </source>
</evidence>
<dbReference type="InterPro" id="IPR040079">
    <property type="entry name" value="Glutathione_S-Trfase"/>
</dbReference>
<dbReference type="InterPro" id="IPR009080">
    <property type="entry name" value="tRNAsynth_Ia_anticodon-bd"/>
</dbReference>
<dbReference type="GO" id="GO:0016020">
    <property type="term" value="C:membrane"/>
    <property type="evidence" value="ECO:0007669"/>
    <property type="project" value="UniProtKB-SubCell"/>
</dbReference>
<dbReference type="FunFam" id="1.20.1050.10:FF:000029">
    <property type="entry name" value="Glutathione S-transferase DHAR3, chloroplastic"/>
    <property type="match status" value="1"/>
</dbReference>
<dbReference type="NCBIfam" id="NF004349">
    <property type="entry name" value="PRK05729.1"/>
    <property type="match status" value="1"/>
</dbReference>
<evidence type="ECO:0000256" key="25">
    <source>
        <dbReference type="ARBA" id="ARBA00047960"/>
    </source>
</evidence>
<evidence type="ECO:0000256" key="30">
    <source>
        <dbReference type="SAM" id="SignalP"/>
    </source>
</evidence>
<reference evidence="33 34" key="1">
    <citation type="submission" date="2020-09" db="EMBL/GenBank/DDBJ databases">
        <authorList>
            <person name="Ashkenazy H."/>
        </authorList>
    </citation>
    <scope>NUCLEOTIDE SEQUENCE [LARGE SCALE GENOMIC DNA]</scope>
    <source>
        <strain evidence="34">cv. Cdm-0</strain>
    </source>
</reference>
<dbReference type="Pfam" id="PF00150">
    <property type="entry name" value="Cellulase"/>
    <property type="match status" value="1"/>
</dbReference>
<keyword evidence="13" id="KW-0067">ATP-binding</keyword>
<dbReference type="PRINTS" id="PR00986">
    <property type="entry name" value="TRNASYNTHVAL"/>
</dbReference>
<dbReference type="FunFam" id="3.40.50.620:FF:000126">
    <property type="entry name" value="Valine--tRNA ligase chloroplastic/mitochondrial 2"/>
    <property type="match status" value="1"/>
</dbReference>
<keyword evidence="7" id="KW-0216">Detoxification</keyword>
<comment type="catalytic activity">
    <reaction evidence="24">
        <text>tRNA(Val) + L-valine + ATP = L-valyl-tRNA(Val) + AMP + diphosphate</text>
        <dbReference type="Rhea" id="RHEA:10704"/>
        <dbReference type="Rhea" id="RHEA-COMP:9672"/>
        <dbReference type="Rhea" id="RHEA-COMP:9708"/>
        <dbReference type="ChEBI" id="CHEBI:30616"/>
        <dbReference type="ChEBI" id="CHEBI:33019"/>
        <dbReference type="ChEBI" id="CHEBI:57762"/>
        <dbReference type="ChEBI" id="CHEBI:78442"/>
        <dbReference type="ChEBI" id="CHEBI:78537"/>
        <dbReference type="ChEBI" id="CHEBI:456215"/>
        <dbReference type="EC" id="6.1.1.9"/>
    </reaction>
</comment>
<sequence length="2462" mass="278376">MARSFYFCLFFLFISSTSKLTTSYPLSTKSRWIVDEKGQRVKLACVNWPAHLQPTVAEGLSKQPLDSISKKIVSMGFNCVRLTWPLDLVTNDTLALKVTVKQSFESLKLFEDVLGIQTHNPKLLHLPLFNAFQEVVSNLGENGVMVILDNHLTTPGWCCGDNDLDAFFGYPNFDPLVWAKGLRKMATLFRNVTHVIGMSLRNEPRGARDYPDLWFRHMPQGAEAVHAANPKLLVILSGIDFDTNLSFLRDRSVNVSFTDKLVFELHWYSFSDGRDSWRKHNSNDFCVKIIEKVTHNGGFLLGRGFPLILSEFGTDQRGGDMSGNRYMNCLVAWAAENDLDWAVWALTGDYYLRTGKTDLDESYGLLQANWKDIRNSTYLQKLSGIQHAFKGPGLRPNKNLLFHPSTGLCVTNNPSDNIPTLRLGPCPKSDPWTFNPSEGILWINKMCVEAPNVVGQKVKLGVGTKCSKLGQISATKMHLSFKTSNGLLLCLDVDERDNSVVANRCKCLTMDASCDPASQWFQPSTTAGVLSASVSRAGFIKRCGSTKPGRVGRFVTMATAASPLEICVKASITTPNKLGDCPFCQKVLLTMEEKNVPYDMKMVDLSNKPEWFLKISPEGKVPVVKFDEKWVPDSDVITQALEEKYPEPPLATPPEKASVGSKIFSTFVGFLKSKDSGDGTEQVLLDELTTFNDYIKDNGPFINGEKISAADLSLAPKLYHMKIALGHYKNWSVPDSLPFVKSYMENVFSRESFTNTRAETEDVIAGWRPKVMDFLGNLCRAFSSESAMILKTAFSLPTPTTTLLSPSSPHQLNTLFFTRRRRRLISPSRLNSIFSQRRFSFSAAASGNNVFTSPETSKTFDFSSEEKIYKWWESQGYFKPNFDQGGSPFVIPMPPPNVTGSLHMGHAMFVTLEDIMVRYNRMNGRPTLWLPGTDHAGIATQLVVEKMLASEGIKRVDLGRDEFTKRVWEWKEKYGGTITNQIKRLGASCDWSRERFTLDEQLSRAVVEAFVKLHDKGLIYQGSYMVNWSPNLQTAVSDLEVEYSEEPGFLYHIKYRVAGSPDFLTIATTRPETLFGDVALAVHPEDDRYSKYVGQTAIVPMTYGRHVPIIADKYVDKDFGTGVLKISPGHDHNDYLLARKLGLPILNVMNKDATLNDVAGLFCGLDRFEVREKLWADLEETGLAVKKEPHTLRVPRSQRGGEVIEPLVSKQWFVHMDPLAEKALLAVENKELTIIPERFEKIYNHWLTNIKDWCISRQLWWGHRIPVWYVVGKDCEEDYIVAKSAEEALEKALEKYGKDVEIYQDPDVLDTWFSSSLWPFSTLGWPDVSAKDFNNFYPTNMLETGHDILFFWVARMVMMGIEFTGTVPFSHVYLHGLIRDSQGRKMSKSLGNVIDPLDTIKDFGTDALRFTIALGTAGQDLNLSTERLTANKAFTNKLWNAGKFVLHSLPSLSDTSAWENLLDLKLDKEETLLSLPLPECWAVSKLHILIDSVTASYEKLFFGDVGRETYDFFWSDFADWYIEASKSRLYGSGGNSVSLASQAVLLYVFENILKLLHPFMPFVTEDLWQALPYRKEALIVSPWPQNSLPRNVESIKRFENLQALTRAIRNARAEYSVEPVKRISASVVGSAEVIEYISKEKEVLALLSRLDLNNVHFSNAPPGDANLSVHLVASEGLEAYLPLAAMVDISSEVQRISKRLSKMQTEYDALITRLSSPKFVEKAPEEVVRGVKEQVEELEEKIKLTKARLDFLKSTTSLVSHSGSDLNQLETRQRQRPEEPKSMAANNFATKLSRNTNRITVILVYAFLEWLLMFFIFLNSFFTYFIVKFASFFGLKQVCLLCPKLDRIFERNPENRFTYKELLCQNHIAELASLSFCTTHGKLSESANLCSDCSNREEEQSNIGLGFCTCCQKSLADKPYPNYLLLKSSIWGKTLGDREDGGLILEMIDDDKFGDGFEIDRESYPLGFFRDKAEEGKKQDQQQNGEVISDVESYGLSLREVSEEDGLRSIISNNSPGNEEEIPEAKSRVSEDEQRNDDTSNVATYGEDQISGRVEEKEEETGVADLLYDQFESKNFTGSQIEEEEEDREETTKELDPETPTSVSTLFNKKLHFLARNEYAAAEDAGDGNVLVSEMDGGDPLRTIERLRETVRAEQEALRDLYAELEEERSASAISANQTMAMITRLQEEKAKVQMEALQYQRMMEEQAEYDQEALQLLNHLMVKREKEKEQLQRELEVYRAKVLEYESKAKNKIIVVENDCEADDDDKEEENREEDNSSEMDVDLEKITLDCVQHMSMLGESLSEFEEERLVILDQLKVLEDRLVTMQDKESAEDPGEFSNSYEEASNGHGGLTMASMAKSLLPLLDAAENESEDGSQGLPESDEKNFGSDSEKLEIIKQVDSVYERLQELETDGEFLKNCMSSAKKGDKGTDILKDILQHLRDLRTIELTNTIENQTTQEE</sequence>
<protein>
    <recommendedName>
        <fullName evidence="23">Valyl-tRNA synthetase</fullName>
        <ecNumber evidence="4">1.8.5.1</ecNumber>
        <ecNumber evidence="5">2.5.1.18</ecNumber>
        <ecNumber evidence="6">6.1.1.9</ecNumber>
    </recommendedName>
</protein>
<dbReference type="InterPro" id="IPR013155">
    <property type="entry name" value="M/V/L/I-tRNA-synth_anticd-bd"/>
</dbReference>
<keyword evidence="9" id="KW-0808">Transferase</keyword>
<keyword evidence="10 29" id="KW-0812">Transmembrane</keyword>
<dbReference type="GO" id="GO:0140547">
    <property type="term" value="P:acquisition of seed longevity"/>
    <property type="evidence" value="ECO:0007669"/>
    <property type="project" value="UniProtKB-ARBA"/>
</dbReference>
<evidence type="ECO:0000256" key="15">
    <source>
        <dbReference type="ARBA" id="ARBA00022989"/>
    </source>
</evidence>
<dbReference type="PROSITE" id="PS51775">
    <property type="entry name" value="GTD_BINDING"/>
    <property type="match status" value="1"/>
</dbReference>
<evidence type="ECO:0000256" key="22">
    <source>
        <dbReference type="ARBA" id="ARBA00024194"/>
    </source>
</evidence>
<organism evidence="33 34">
    <name type="scientific">Arabidopsis thaliana</name>
    <name type="common">Mouse-ear cress</name>
    <dbReference type="NCBI Taxonomy" id="3702"/>
    <lineage>
        <taxon>Eukaryota</taxon>
        <taxon>Viridiplantae</taxon>
        <taxon>Streptophyta</taxon>
        <taxon>Embryophyta</taxon>
        <taxon>Tracheophyta</taxon>
        <taxon>Spermatophyta</taxon>
        <taxon>Magnoliopsida</taxon>
        <taxon>eudicotyledons</taxon>
        <taxon>Gunneridae</taxon>
        <taxon>Pentapetalae</taxon>
        <taxon>rosids</taxon>
        <taxon>malvids</taxon>
        <taxon>Brassicales</taxon>
        <taxon>Brassicaceae</taxon>
        <taxon>Camelineae</taxon>
        <taxon>Arabidopsis</taxon>
    </lineage>
</organism>
<dbReference type="HAMAP" id="MF_02004">
    <property type="entry name" value="Val_tRNA_synth_type1"/>
    <property type="match status" value="1"/>
</dbReference>
<dbReference type="FunFam" id="3.40.50.620:FF:000020">
    <property type="entry name" value="Valine--tRNA ligase, mitochondrial"/>
    <property type="match status" value="1"/>
</dbReference>
<keyword evidence="20" id="KW-0318">Glutathionylation</keyword>
<evidence type="ECO:0000256" key="2">
    <source>
        <dbReference type="ARBA" id="ARBA00005594"/>
    </source>
</evidence>
<dbReference type="GO" id="GO:0004553">
    <property type="term" value="F:hydrolase activity, hydrolyzing O-glycosyl compounds"/>
    <property type="evidence" value="ECO:0007669"/>
    <property type="project" value="InterPro"/>
</dbReference>
<keyword evidence="8" id="KW-0436">Ligase</keyword>
<keyword evidence="19" id="KW-0030">Aminoacyl-tRNA synthetase</keyword>
<gene>
    <name evidence="33" type="ORF">AT9943_LOCUS19329</name>
</gene>
<feature type="region of interest" description="Disordered" evidence="28">
    <location>
        <begin position="2007"/>
        <end position="2061"/>
    </location>
</feature>
<keyword evidence="12" id="KW-0378">Hydrolase</keyword>
<dbReference type="InterPro" id="IPR036249">
    <property type="entry name" value="Thioredoxin-like_sf"/>
</dbReference>
<dbReference type="Proteomes" id="UP000516314">
    <property type="component" value="Chromosome 5"/>
</dbReference>
<feature type="compositionally biased region" description="Polar residues" evidence="28">
    <location>
        <begin position="1761"/>
        <end position="1770"/>
    </location>
</feature>
<feature type="region of interest" description="Disordered" evidence="28">
    <location>
        <begin position="1761"/>
        <end position="1783"/>
    </location>
</feature>
<dbReference type="CDD" id="cd00570">
    <property type="entry name" value="GST_N_family"/>
    <property type="match status" value="1"/>
</dbReference>
<dbReference type="GO" id="GO:0019852">
    <property type="term" value="P:L-ascorbic acid metabolic process"/>
    <property type="evidence" value="ECO:0007669"/>
    <property type="project" value="UniProtKB-ARBA"/>
</dbReference>
<dbReference type="SUPFAM" id="SSF51445">
    <property type="entry name" value="(Trans)glycosidases"/>
    <property type="match status" value="1"/>
</dbReference>
<dbReference type="CDD" id="cd03201">
    <property type="entry name" value="GST_C_DHAR"/>
    <property type="match status" value="1"/>
</dbReference>
<dbReference type="InterPro" id="IPR033705">
    <property type="entry name" value="Anticodon_Ia_Val"/>
</dbReference>
<keyword evidence="18 29" id="KW-0472">Membrane</keyword>
<dbReference type="SUPFAM" id="SSF52374">
    <property type="entry name" value="Nucleotidylyl transferase"/>
    <property type="match status" value="1"/>
</dbReference>
<comment type="catalytic activity">
    <reaction evidence="26">
        <text>L-dehydroascorbate + 2 glutathione = glutathione disulfide + L-ascorbate</text>
        <dbReference type="Rhea" id="RHEA:24424"/>
        <dbReference type="ChEBI" id="CHEBI:38290"/>
        <dbReference type="ChEBI" id="CHEBI:57925"/>
        <dbReference type="ChEBI" id="CHEBI:58297"/>
        <dbReference type="ChEBI" id="CHEBI:58539"/>
        <dbReference type="EC" id="1.8.5.1"/>
    </reaction>
</comment>
<dbReference type="FunFam" id="1.10.287.380:FF:000001">
    <property type="entry name" value="Valine--tRNA ligase"/>
    <property type="match status" value="1"/>
</dbReference>
<evidence type="ECO:0000313" key="33">
    <source>
        <dbReference type="EMBL" id="CAD5331886.1"/>
    </source>
</evidence>
<dbReference type="Pfam" id="PF10458">
    <property type="entry name" value="Val_tRNA-synt_C"/>
    <property type="match status" value="1"/>
</dbReference>
<dbReference type="FunFam" id="3.40.30.10:FF:000102">
    <property type="entry name" value="Glutathione S-transferase DHAR3 chloroplastic"/>
    <property type="match status" value="1"/>
</dbReference>
<dbReference type="GO" id="GO:0004364">
    <property type="term" value="F:glutathione transferase activity"/>
    <property type="evidence" value="ECO:0007669"/>
    <property type="project" value="UniProtKB-EC"/>
</dbReference>
<dbReference type="InterPro" id="IPR036282">
    <property type="entry name" value="Glutathione-S-Trfase_C_sf"/>
</dbReference>
<dbReference type="Pfam" id="PF08264">
    <property type="entry name" value="Anticodon_1"/>
    <property type="match status" value="1"/>
</dbReference>
<keyword evidence="11" id="KW-0547">Nucleotide-binding</keyword>
<dbReference type="InterPro" id="IPR014729">
    <property type="entry name" value="Rossmann-like_a/b/a_fold"/>
</dbReference>
<name>A0A7G2F850_ARATH</name>
<dbReference type="SFLD" id="SFLDG00358">
    <property type="entry name" value="Main_(cytGST)"/>
    <property type="match status" value="1"/>
</dbReference>
<dbReference type="InterPro" id="IPR037118">
    <property type="entry name" value="Val-tRNA_synth_C_sf"/>
</dbReference>
<dbReference type="InterPro" id="IPR017853">
    <property type="entry name" value="GH"/>
</dbReference>
<dbReference type="InterPro" id="IPR001412">
    <property type="entry name" value="aa-tRNA-synth_I_CS"/>
</dbReference>
<evidence type="ECO:0000256" key="9">
    <source>
        <dbReference type="ARBA" id="ARBA00022679"/>
    </source>
</evidence>
<feature type="transmembrane region" description="Helical" evidence="29">
    <location>
        <begin position="1802"/>
        <end position="1827"/>
    </location>
</feature>
<evidence type="ECO:0000256" key="7">
    <source>
        <dbReference type="ARBA" id="ARBA00022575"/>
    </source>
</evidence>
<feature type="region of interest" description="Disordered" evidence="28">
    <location>
        <begin position="2369"/>
        <end position="2392"/>
    </location>
</feature>
<dbReference type="Gene3D" id="3.40.30.10">
    <property type="entry name" value="Glutaredoxin"/>
    <property type="match status" value="1"/>
</dbReference>
<dbReference type="PROSITE" id="PS00178">
    <property type="entry name" value="AA_TRNA_LIGASE_I"/>
    <property type="match status" value="1"/>
</dbReference>
<dbReference type="GO" id="GO:0006438">
    <property type="term" value="P:valyl-tRNA aminoacylation"/>
    <property type="evidence" value="ECO:0007669"/>
    <property type="project" value="InterPro"/>
</dbReference>
<feature type="compositionally biased region" description="Acidic residues" evidence="28">
    <location>
        <begin position="2261"/>
        <end position="2283"/>
    </location>
</feature>
<dbReference type="Gene3D" id="1.10.287.380">
    <property type="entry name" value="Valyl-tRNA synthetase, C-terminal domain"/>
    <property type="match status" value="1"/>
</dbReference>
<keyword evidence="30" id="KW-0732">Signal</keyword>
<evidence type="ECO:0000256" key="11">
    <source>
        <dbReference type="ARBA" id="ARBA00022741"/>
    </source>
</evidence>
<comment type="subcellular location">
    <subcellularLocation>
        <location evidence="1">Membrane</location>
    </subcellularLocation>
</comment>
<dbReference type="SFLD" id="SFLDS00019">
    <property type="entry name" value="Glutathione_Transferase_(cytos"/>
    <property type="match status" value="1"/>
</dbReference>
<dbReference type="SUPFAM" id="SSF47323">
    <property type="entry name" value="Anticodon-binding domain of a subclass of class I aminoacyl-tRNA synthetases"/>
    <property type="match status" value="1"/>
</dbReference>
<keyword evidence="17 27" id="KW-0175">Coiled coil</keyword>
<evidence type="ECO:0000313" key="34">
    <source>
        <dbReference type="Proteomes" id="UP000516314"/>
    </source>
</evidence>
<dbReference type="SUPFAM" id="SSF46589">
    <property type="entry name" value="tRNA-binding arm"/>
    <property type="match status" value="1"/>
</dbReference>
<dbReference type="SUPFAM" id="SSF50677">
    <property type="entry name" value="ValRS/IleRS/LeuRS editing domain"/>
    <property type="match status" value="1"/>
</dbReference>
<dbReference type="InterPro" id="IPR010978">
    <property type="entry name" value="tRNA-bd_arm"/>
</dbReference>
<feature type="signal peptide" evidence="30">
    <location>
        <begin position="1"/>
        <end position="23"/>
    </location>
</feature>
<dbReference type="InterPro" id="IPR002300">
    <property type="entry name" value="aa-tRNA-synth_Ia"/>
</dbReference>
<comment type="catalytic activity">
    <reaction evidence="25">
        <text>RX + glutathione = an S-substituted glutathione + a halide anion + H(+)</text>
        <dbReference type="Rhea" id="RHEA:16437"/>
        <dbReference type="ChEBI" id="CHEBI:15378"/>
        <dbReference type="ChEBI" id="CHEBI:16042"/>
        <dbReference type="ChEBI" id="CHEBI:17792"/>
        <dbReference type="ChEBI" id="CHEBI:57925"/>
        <dbReference type="ChEBI" id="CHEBI:90779"/>
        <dbReference type="EC" id="2.5.1.18"/>
    </reaction>
</comment>
<evidence type="ECO:0000259" key="32">
    <source>
        <dbReference type="PROSITE" id="PS51775"/>
    </source>
</evidence>
<evidence type="ECO:0000256" key="23">
    <source>
        <dbReference type="ARBA" id="ARBA00029936"/>
    </source>
</evidence>
<evidence type="ECO:0000256" key="19">
    <source>
        <dbReference type="ARBA" id="ARBA00023146"/>
    </source>
</evidence>
<dbReference type="PROSITE" id="PS50404">
    <property type="entry name" value="GST_NTER"/>
    <property type="match status" value="1"/>
</dbReference>
<dbReference type="GO" id="GO:0002161">
    <property type="term" value="F:aminoacyl-tRNA deacylase activity"/>
    <property type="evidence" value="ECO:0007669"/>
    <property type="project" value="InterPro"/>
</dbReference>
<evidence type="ECO:0000256" key="27">
    <source>
        <dbReference type="SAM" id="Coils"/>
    </source>
</evidence>
<evidence type="ECO:0000256" key="5">
    <source>
        <dbReference type="ARBA" id="ARBA00012452"/>
    </source>
</evidence>
<dbReference type="InterPro" id="IPR002303">
    <property type="entry name" value="Valyl-tRNA_ligase"/>
</dbReference>
<dbReference type="EMBL" id="LR881470">
    <property type="protein sequence ID" value="CAD5331886.1"/>
    <property type="molecule type" value="Genomic_DNA"/>
</dbReference>
<comment type="similarity">
    <text evidence="2">Belongs to the class-I aminoacyl-tRNA synthetase family.</text>
</comment>
<evidence type="ECO:0000256" key="8">
    <source>
        <dbReference type="ARBA" id="ARBA00022598"/>
    </source>
</evidence>
<dbReference type="InterPro" id="IPR001547">
    <property type="entry name" value="Glyco_hydro_5"/>
</dbReference>
<dbReference type="EC" id="1.8.5.1" evidence="4"/>
<dbReference type="InterPro" id="IPR019499">
    <property type="entry name" value="Val-tRNA_synth_tRNA-bd"/>
</dbReference>
<comment type="similarity">
    <text evidence="3">Belongs to the glycosyl hydrolase 5 (cellulase A) family.</text>
</comment>
<feature type="domain" description="GST N-terminal" evidence="31">
    <location>
        <begin position="571"/>
        <end position="649"/>
    </location>
</feature>
<dbReference type="PANTHER" id="PTHR11946:SF93">
    <property type="entry name" value="VALINE--TRNA LIGASE, CHLOROPLASTIC_MITOCHONDRIAL 2"/>
    <property type="match status" value="1"/>
</dbReference>
<feature type="compositionally biased region" description="Basic and acidic residues" evidence="28">
    <location>
        <begin position="1771"/>
        <end position="1781"/>
    </location>
</feature>
<evidence type="ECO:0000256" key="12">
    <source>
        <dbReference type="ARBA" id="ARBA00022801"/>
    </source>
</evidence>
<dbReference type="CDD" id="cd22249">
    <property type="entry name" value="UDM1_RNF168_RNF169-like"/>
    <property type="match status" value="1"/>
</dbReference>
<evidence type="ECO:0000256" key="13">
    <source>
        <dbReference type="ARBA" id="ARBA00022840"/>
    </source>
</evidence>
<dbReference type="Gene3D" id="3.90.740.10">
    <property type="entry name" value="Valyl/Leucyl/Isoleucyl-tRNA synthetase, editing domain"/>
    <property type="match status" value="2"/>
</dbReference>
<keyword evidence="16" id="KW-0560">Oxidoreductase</keyword>
<feature type="region of interest" description="Disordered" evidence="28">
    <location>
        <begin position="2329"/>
        <end position="2352"/>
    </location>
</feature>
<feature type="domain" description="GTD-binding" evidence="32">
    <location>
        <begin position="2142"/>
        <end position="2240"/>
    </location>
</feature>
<dbReference type="Gene3D" id="3.20.20.80">
    <property type="entry name" value="Glycosidases"/>
    <property type="match status" value="1"/>
</dbReference>
<feature type="chain" id="PRO_5028932851" description="Valyl-tRNA synthetase" evidence="30">
    <location>
        <begin position="24"/>
        <end position="2462"/>
    </location>
</feature>
<dbReference type="CDD" id="cd00817">
    <property type="entry name" value="ValRS_core"/>
    <property type="match status" value="1"/>
</dbReference>
<evidence type="ECO:0000256" key="14">
    <source>
        <dbReference type="ARBA" id="ARBA00022917"/>
    </source>
</evidence>
<evidence type="ECO:0000256" key="6">
    <source>
        <dbReference type="ARBA" id="ARBA00013169"/>
    </source>
</evidence>
<dbReference type="SUPFAM" id="SSF47616">
    <property type="entry name" value="GST C-terminal domain-like"/>
    <property type="match status" value="1"/>
</dbReference>
<dbReference type="GO" id="GO:0080115">
    <property type="term" value="F:myosin XI tail binding"/>
    <property type="evidence" value="ECO:0007669"/>
    <property type="project" value="UniProtKB-ARBA"/>
</dbReference>
<dbReference type="EC" id="6.1.1.9" evidence="6"/>
<dbReference type="GO" id="GO:0000272">
    <property type="term" value="P:polysaccharide catabolic process"/>
    <property type="evidence" value="ECO:0007669"/>
    <property type="project" value="InterPro"/>
</dbReference>
<dbReference type="NCBIfam" id="TIGR00422">
    <property type="entry name" value="valS"/>
    <property type="match status" value="1"/>
</dbReference>
<evidence type="ECO:0000256" key="29">
    <source>
        <dbReference type="SAM" id="Phobius"/>
    </source>
</evidence>
<accession>A0A7G2F850</accession>
<evidence type="ECO:0000256" key="24">
    <source>
        <dbReference type="ARBA" id="ARBA00047552"/>
    </source>
</evidence>
<feature type="region of interest" description="Disordered" evidence="28">
    <location>
        <begin position="2074"/>
        <end position="2102"/>
    </location>
</feature>
<dbReference type="InterPro" id="IPR007656">
    <property type="entry name" value="GTD-bd"/>
</dbReference>